<evidence type="ECO:0000313" key="1">
    <source>
        <dbReference type="EMBL" id="CAK9318923.1"/>
    </source>
</evidence>
<protein>
    <submittedName>
        <fullName evidence="1">Uncharacterized protein</fullName>
    </submittedName>
</protein>
<gene>
    <name evidence="1" type="ORF">CITCOLO1_LOCUS10900</name>
</gene>
<dbReference type="EMBL" id="OZ021737">
    <property type="protein sequence ID" value="CAK9318923.1"/>
    <property type="molecule type" value="Genomic_DNA"/>
</dbReference>
<accession>A0ABP0YIP7</accession>
<dbReference type="Proteomes" id="UP001642487">
    <property type="component" value="Chromosome 3"/>
</dbReference>
<keyword evidence="2" id="KW-1185">Reference proteome</keyword>
<evidence type="ECO:0000313" key="2">
    <source>
        <dbReference type="Proteomes" id="UP001642487"/>
    </source>
</evidence>
<proteinExistence type="predicted"/>
<reference evidence="1 2" key="1">
    <citation type="submission" date="2024-03" db="EMBL/GenBank/DDBJ databases">
        <authorList>
            <person name="Gkanogiannis A."/>
            <person name="Becerra Lopez-Lavalle L."/>
        </authorList>
    </citation>
    <scope>NUCLEOTIDE SEQUENCE [LARGE SCALE GENOMIC DNA]</scope>
</reference>
<organism evidence="1 2">
    <name type="scientific">Citrullus colocynthis</name>
    <name type="common">colocynth</name>
    <dbReference type="NCBI Taxonomy" id="252529"/>
    <lineage>
        <taxon>Eukaryota</taxon>
        <taxon>Viridiplantae</taxon>
        <taxon>Streptophyta</taxon>
        <taxon>Embryophyta</taxon>
        <taxon>Tracheophyta</taxon>
        <taxon>Spermatophyta</taxon>
        <taxon>Magnoliopsida</taxon>
        <taxon>eudicotyledons</taxon>
        <taxon>Gunneridae</taxon>
        <taxon>Pentapetalae</taxon>
        <taxon>rosids</taxon>
        <taxon>fabids</taxon>
        <taxon>Cucurbitales</taxon>
        <taxon>Cucurbitaceae</taxon>
        <taxon>Benincaseae</taxon>
        <taxon>Citrullus</taxon>
    </lineage>
</organism>
<name>A0ABP0YIP7_9ROSI</name>
<sequence length="84" mass="9642">MATRKPFHSQTIFNCDLIELLRNYSKKSKRRELKKTLAVAATLTCPFLRSIHSLFNHPLPFPLFPRFPSSSSDLSLLGALHFQL</sequence>